<keyword evidence="6" id="KW-1015">Disulfide bond</keyword>
<feature type="compositionally biased region" description="Polar residues" evidence="8">
    <location>
        <begin position="347"/>
        <end position="364"/>
    </location>
</feature>
<evidence type="ECO:0000256" key="8">
    <source>
        <dbReference type="SAM" id="MobiDB-lite"/>
    </source>
</evidence>
<sequence length="489" mass="51934">MPATALGERGHCSLTPAAQRLIITPLSIRERQDINFCVQALDVTMPQRSVQVARGQAAILPCSFTTSAALTNLNIIWMVTPLSNAHQPEQVIIYQGGRVFSLSNHLNGRVGFVATMPSTSASIFINNTQVSDTGTYQCLVNNLPDRGGRSIGVVGLTVLVPPSVPACRIQGTLDVGSDIILICKSEEGIPTPSYSWEKLDALPKLPHNAMQDQMQGTVTLRNISTTTSGLYQCTSSNAIGKSTCLLNLQVVAPQPQSVGLIAGTIATGVLAVVICSLLVVVTLFYWKNKNRYDEEEIPNEIREDDLPPKRSSSVKAFHADASSSENDTLTSTNTYNSRYWHNPKPNYDTNSYTRYNGDARQTYSAAAHGTHGHGPGPGQGQNAAQGHGAAVTAPGSTPLSRHAPPTTATTSFANGSHTLPPPKTLVVTTNSAPSPPNMVRSNGTVSLKPVVTSAHGQHTHSYAVSQATLERMGAVPVMVPAQSRAGSLV</sequence>
<comment type="subcellular location">
    <subcellularLocation>
        <location evidence="1">Membrane</location>
        <topology evidence="1">Single-pass type I membrane protein</topology>
    </subcellularLocation>
</comment>
<dbReference type="Pfam" id="PF07686">
    <property type="entry name" value="V-set"/>
    <property type="match status" value="1"/>
</dbReference>
<feature type="domain" description="Ig-like" evidence="10">
    <location>
        <begin position="162"/>
        <end position="249"/>
    </location>
</feature>
<keyword evidence="2 9" id="KW-0812">Transmembrane</keyword>
<dbReference type="Gene3D" id="2.60.40.10">
    <property type="entry name" value="Immunoglobulins"/>
    <property type="match status" value="2"/>
</dbReference>
<accession>A0A669EY77</accession>
<evidence type="ECO:0000259" key="10">
    <source>
        <dbReference type="PROSITE" id="PS50835"/>
    </source>
</evidence>
<dbReference type="InterPro" id="IPR013106">
    <property type="entry name" value="Ig_V-set"/>
</dbReference>
<keyword evidence="7" id="KW-0393">Immunoglobulin domain</keyword>
<dbReference type="InParanoid" id="A0A669EY77"/>
<evidence type="ECO:0000256" key="5">
    <source>
        <dbReference type="ARBA" id="ARBA00023136"/>
    </source>
</evidence>
<evidence type="ECO:0000256" key="4">
    <source>
        <dbReference type="ARBA" id="ARBA00022989"/>
    </source>
</evidence>
<reference evidence="12" key="1">
    <citation type="submission" date="2012-01" db="EMBL/GenBank/DDBJ databases">
        <title>The Genome Sequence of Oreochromis niloticus (Nile Tilapia).</title>
        <authorList>
            <consortium name="Broad Institute Genome Assembly Team"/>
            <consortium name="Broad Institute Sequencing Platform"/>
            <person name="Di Palma F."/>
            <person name="Johnson J."/>
            <person name="Lander E.S."/>
            <person name="Lindblad-Toh K."/>
        </authorList>
    </citation>
    <scope>NUCLEOTIDE SEQUENCE [LARGE SCALE GENOMIC DNA]</scope>
</reference>
<keyword evidence="5 9" id="KW-0472">Membrane</keyword>
<evidence type="ECO:0000256" key="3">
    <source>
        <dbReference type="ARBA" id="ARBA00022729"/>
    </source>
</evidence>
<reference evidence="11" key="3">
    <citation type="submission" date="2025-09" db="UniProtKB">
        <authorList>
            <consortium name="Ensembl"/>
        </authorList>
    </citation>
    <scope>IDENTIFICATION</scope>
</reference>
<dbReference type="OMA" id="CKGSSSW"/>
<evidence type="ECO:0000256" key="6">
    <source>
        <dbReference type="ARBA" id="ARBA00023157"/>
    </source>
</evidence>
<dbReference type="SUPFAM" id="SSF48726">
    <property type="entry name" value="Immunoglobulin"/>
    <property type="match status" value="2"/>
</dbReference>
<dbReference type="InterPro" id="IPR003598">
    <property type="entry name" value="Ig_sub2"/>
</dbReference>
<dbReference type="InterPro" id="IPR007110">
    <property type="entry name" value="Ig-like_dom"/>
</dbReference>
<proteinExistence type="predicted"/>
<dbReference type="SMART" id="SM00406">
    <property type="entry name" value="IGv"/>
    <property type="match status" value="1"/>
</dbReference>
<keyword evidence="12" id="KW-1185">Reference proteome</keyword>
<evidence type="ECO:0000313" key="11">
    <source>
        <dbReference type="Ensembl" id="ENSONIP00000076200.1"/>
    </source>
</evidence>
<dbReference type="GO" id="GO:0016020">
    <property type="term" value="C:membrane"/>
    <property type="evidence" value="ECO:0007669"/>
    <property type="project" value="UniProtKB-SubCell"/>
</dbReference>
<evidence type="ECO:0000256" key="1">
    <source>
        <dbReference type="ARBA" id="ARBA00004479"/>
    </source>
</evidence>
<evidence type="ECO:0000256" key="7">
    <source>
        <dbReference type="ARBA" id="ARBA00023319"/>
    </source>
</evidence>
<keyword evidence="3" id="KW-0732">Signal</keyword>
<dbReference type="FunCoup" id="A0A669EY77">
    <property type="interactions" value="385"/>
</dbReference>
<feature type="compositionally biased region" description="Low complexity" evidence="8">
    <location>
        <begin position="380"/>
        <end position="390"/>
    </location>
</feature>
<dbReference type="FunFam" id="2.60.40.10:FF:000095">
    <property type="entry name" value="immunoglobulin superfamily member 11 isoform X1"/>
    <property type="match status" value="1"/>
</dbReference>
<evidence type="ECO:0000256" key="2">
    <source>
        <dbReference type="ARBA" id="ARBA00022692"/>
    </source>
</evidence>
<reference evidence="11" key="2">
    <citation type="submission" date="2025-08" db="UniProtKB">
        <authorList>
            <consortium name="Ensembl"/>
        </authorList>
    </citation>
    <scope>IDENTIFICATION</scope>
</reference>
<dbReference type="SMART" id="SM00408">
    <property type="entry name" value="IGc2"/>
    <property type="match status" value="2"/>
</dbReference>
<dbReference type="Pfam" id="PF13927">
    <property type="entry name" value="Ig_3"/>
    <property type="match status" value="1"/>
</dbReference>
<keyword evidence="4 9" id="KW-1133">Transmembrane helix</keyword>
<dbReference type="InterPro" id="IPR042758">
    <property type="entry name" value="IGSF11"/>
</dbReference>
<dbReference type="PANTHER" id="PTHR44699:SF1">
    <property type="entry name" value="IMMUNOGLOBULIN SUPERFAMILY MEMBER 11"/>
    <property type="match status" value="1"/>
</dbReference>
<dbReference type="AlphaFoldDB" id="A0A669EY77"/>
<feature type="compositionally biased region" description="Basic and acidic residues" evidence="8">
    <location>
        <begin position="299"/>
        <end position="308"/>
    </location>
</feature>
<evidence type="ECO:0000313" key="12">
    <source>
        <dbReference type="Proteomes" id="UP000005207"/>
    </source>
</evidence>
<protein>
    <submittedName>
        <fullName evidence="11">Immunoglobulin superfamily member 11</fullName>
    </submittedName>
</protein>
<dbReference type="GO" id="GO:0098742">
    <property type="term" value="P:cell-cell adhesion via plasma-membrane adhesion molecules"/>
    <property type="evidence" value="ECO:0007669"/>
    <property type="project" value="TreeGrafter"/>
</dbReference>
<feature type="compositionally biased region" description="Polar residues" evidence="8">
    <location>
        <begin position="321"/>
        <end position="339"/>
    </location>
</feature>
<dbReference type="PROSITE" id="PS50835">
    <property type="entry name" value="IG_LIKE"/>
    <property type="match status" value="2"/>
</dbReference>
<dbReference type="InterPro" id="IPR013783">
    <property type="entry name" value="Ig-like_fold"/>
</dbReference>
<gene>
    <name evidence="11" type="primary">IGSF11</name>
    <name evidence="11" type="synonym">igsf11</name>
</gene>
<dbReference type="SMART" id="SM00409">
    <property type="entry name" value="IG"/>
    <property type="match status" value="2"/>
</dbReference>
<dbReference type="Ensembl" id="ENSONIT00000035412.1">
    <property type="protein sequence ID" value="ENSONIP00000076200.1"/>
    <property type="gene ID" value="ENSONIG00000016695.2"/>
</dbReference>
<feature type="domain" description="Ig-like" evidence="10">
    <location>
        <begin position="25"/>
        <end position="142"/>
    </location>
</feature>
<name>A0A669EY77_ORENI</name>
<dbReference type="InterPro" id="IPR036179">
    <property type="entry name" value="Ig-like_dom_sf"/>
</dbReference>
<organism evidence="11 12">
    <name type="scientific">Oreochromis niloticus</name>
    <name type="common">Nile tilapia</name>
    <name type="synonym">Tilapia nilotica</name>
    <dbReference type="NCBI Taxonomy" id="8128"/>
    <lineage>
        <taxon>Eukaryota</taxon>
        <taxon>Metazoa</taxon>
        <taxon>Chordata</taxon>
        <taxon>Craniata</taxon>
        <taxon>Vertebrata</taxon>
        <taxon>Euteleostomi</taxon>
        <taxon>Actinopterygii</taxon>
        <taxon>Neopterygii</taxon>
        <taxon>Teleostei</taxon>
        <taxon>Neoteleostei</taxon>
        <taxon>Acanthomorphata</taxon>
        <taxon>Ovalentaria</taxon>
        <taxon>Cichlomorphae</taxon>
        <taxon>Cichliformes</taxon>
        <taxon>Cichlidae</taxon>
        <taxon>African cichlids</taxon>
        <taxon>Pseudocrenilabrinae</taxon>
        <taxon>Oreochromini</taxon>
        <taxon>Oreochromis</taxon>
    </lineage>
</organism>
<feature type="transmembrane region" description="Helical" evidence="9">
    <location>
        <begin position="258"/>
        <end position="286"/>
    </location>
</feature>
<dbReference type="Proteomes" id="UP000005207">
    <property type="component" value="Linkage group LG14"/>
</dbReference>
<dbReference type="PANTHER" id="PTHR44699">
    <property type="entry name" value="IMMUNOGLOBULIN SUPERFAMILY MEMBER 11"/>
    <property type="match status" value="1"/>
</dbReference>
<dbReference type="GO" id="GO:0005911">
    <property type="term" value="C:cell-cell junction"/>
    <property type="evidence" value="ECO:0007669"/>
    <property type="project" value="TreeGrafter"/>
</dbReference>
<dbReference type="InterPro" id="IPR003599">
    <property type="entry name" value="Ig_sub"/>
</dbReference>
<feature type="region of interest" description="Disordered" evidence="8">
    <location>
        <begin position="299"/>
        <end position="420"/>
    </location>
</feature>
<evidence type="ECO:0000256" key="9">
    <source>
        <dbReference type="SAM" id="Phobius"/>
    </source>
</evidence>
<feature type="compositionally biased region" description="Polar residues" evidence="8">
    <location>
        <begin position="406"/>
        <end position="417"/>
    </location>
</feature>
<dbReference type="GeneTree" id="ENSGT00940000156392"/>